<evidence type="ECO:0000313" key="3">
    <source>
        <dbReference type="Proteomes" id="UP000570514"/>
    </source>
</evidence>
<dbReference type="Proteomes" id="UP000570514">
    <property type="component" value="Unassembled WGS sequence"/>
</dbReference>
<dbReference type="EMBL" id="JAASRM010000001">
    <property type="protein sequence ID" value="NIK88939.1"/>
    <property type="molecule type" value="Genomic_DNA"/>
</dbReference>
<accession>A0A846N0B5</accession>
<sequence>MPAQALQPLEIGAAARTLAGEKESGDRFVVLPSRHGTVVSVVDGLGHGPAAAFAGKLAVHAISKHVDDILPVQVERCHQMLKKSRGAVMALAHLQPTAGQMSWLSIGNVAALRLRPTSRGQASVHSVLPRGGIIGHRVPARMQTLSETLDFQVGDLVLFATDGIAEVFYRDVDCQAPCQAIADSLLKRHSKETDDALVLVLRWNENPPTDPSASGPGQP</sequence>
<proteinExistence type="predicted"/>
<evidence type="ECO:0000313" key="2">
    <source>
        <dbReference type="EMBL" id="NIK88939.1"/>
    </source>
</evidence>
<dbReference type="PANTHER" id="PTHR35801:SF1">
    <property type="entry name" value="PHOSPHOSERINE PHOSPHATASE RSBX"/>
    <property type="match status" value="1"/>
</dbReference>
<feature type="domain" description="PPM-type phosphatase" evidence="1">
    <location>
        <begin position="9"/>
        <end position="203"/>
    </location>
</feature>
<name>A0A846N0B5_9PROT</name>
<keyword evidence="2" id="KW-0378">Hydrolase</keyword>
<gene>
    <name evidence="2" type="ORF">FHS83_002257</name>
</gene>
<dbReference type="EC" id="3.1.3.3" evidence="2"/>
<dbReference type="SUPFAM" id="SSF81606">
    <property type="entry name" value="PP2C-like"/>
    <property type="match status" value="1"/>
</dbReference>
<dbReference type="PANTHER" id="PTHR35801">
    <property type="entry name" value="PHOSPHOSERINE PHOSPHATASE RSBX"/>
    <property type="match status" value="1"/>
</dbReference>
<dbReference type="Pfam" id="PF07228">
    <property type="entry name" value="SpoIIE"/>
    <property type="match status" value="1"/>
</dbReference>
<reference evidence="2 3" key="1">
    <citation type="submission" date="2020-03" db="EMBL/GenBank/DDBJ databases">
        <title>Genomic Encyclopedia of Type Strains, Phase IV (KMG-IV): sequencing the most valuable type-strain genomes for metagenomic binning, comparative biology and taxonomic classification.</title>
        <authorList>
            <person name="Goeker M."/>
        </authorList>
    </citation>
    <scope>NUCLEOTIDE SEQUENCE [LARGE SCALE GENOMIC DNA]</scope>
    <source>
        <strain evidence="2 3">DSM 19867</strain>
    </source>
</reference>
<dbReference type="InterPro" id="IPR036457">
    <property type="entry name" value="PPM-type-like_dom_sf"/>
</dbReference>
<dbReference type="RefSeq" id="WP_167083071.1">
    <property type="nucleotide sequence ID" value="NZ_BAAADC010000001.1"/>
</dbReference>
<protein>
    <submittedName>
        <fullName evidence="2">Negative regulator of sigma-B (Phosphoserine phosphatase)</fullName>
        <ecNumber evidence="2">3.1.3.3</ecNumber>
    </submittedName>
</protein>
<comment type="caution">
    <text evidence="2">The sequence shown here is derived from an EMBL/GenBank/DDBJ whole genome shotgun (WGS) entry which is preliminary data.</text>
</comment>
<dbReference type="GO" id="GO:0016787">
    <property type="term" value="F:hydrolase activity"/>
    <property type="evidence" value="ECO:0007669"/>
    <property type="project" value="UniProtKB-KW"/>
</dbReference>
<dbReference type="SMART" id="SM00331">
    <property type="entry name" value="PP2C_SIG"/>
    <property type="match status" value="1"/>
</dbReference>
<dbReference type="AlphaFoldDB" id="A0A846N0B5"/>
<dbReference type="Gene3D" id="3.60.40.10">
    <property type="entry name" value="PPM-type phosphatase domain"/>
    <property type="match status" value="1"/>
</dbReference>
<dbReference type="InterPro" id="IPR039248">
    <property type="entry name" value="Ptase_RsbX"/>
</dbReference>
<dbReference type="InterPro" id="IPR001932">
    <property type="entry name" value="PPM-type_phosphatase-like_dom"/>
</dbReference>
<organism evidence="2 3">
    <name type="scientific">Rhizomicrobium palustre</name>
    <dbReference type="NCBI Taxonomy" id="189966"/>
    <lineage>
        <taxon>Bacteria</taxon>
        <taxon>Pseudomonadati</taxon>
        <taxon>Pseudomonadota</taxon>
        <taxon>Alphaproteobacteria</taxon>
        <taxon>Micropepsales</taxon>
        <taxon>Micropepsaceae</taxon>
        <taxon>Rhizomicrobium</taxon>
    </lineage>
</organism>
<evidence type="ECO:0000259" key="1">
    <source>
        <dbReference type="SMART" id="SM00331"/>
    </source>
</evidence>
<keyword evidence="3" id="KW-1185">Reference proteome</keyword>